<dbReference type="GO" id="GO:0006351">
    <property type="term" value="P:DNA-templated transcription"/>
    <property type="evidence" value="ECO:0007669"/>
    <property type="project" value="TreeGrafter"/>
</dbReference>
<evidence type="ECO:0000259" key="5">
    <source>
        <dbReference type="PROSITE" id="PS50931"/>
    </source>
</evidence>
<keyword evidence="2" id="KW-0805">Transcription regulation</keyword>
<keyword evidence="7" id="KW-1185">Reference proteome</keyword>
<dbReference type="Gene3D" id="3.40.190.290">
    <property type="match status" value="1"/>
</dbReference>
<dbReference type="OrthoDB" id="9798121at2"/>
<dbReference type="InterPro" id="IPR005119">
    <property type="entry name" value="LysR_subst-bd"/>
</dbReference>
<keyword evidence="3" id="KW-0238">DNA-binding</keyword>
<organism evidence="6 7">
    <name type="scientific">Boseongicola aestuarii</name>
    <dbReference type="NCBI Taxonomy" id="1470561"/>
    <lineage>
        <taxon>Bacteria</taxon>
        <taxon>Pseudomonadati</taxon>
        <taxon>Pseudomonadota</taxon>
        <taxon>Alphaproteobacteria</taxon>
        <taxon>Rhodobacterales</taxon>
        <taxon>Paracoccaceae</taxon>
        <taxon>Boseongicola</taxon>
    </lineage>
</organism>
<proteinExistence type="inferred from homology"/>
<dbReference type="Proteomes" id="UP000201838">
    <property type="component" value="Unassembled WGS sequence"/>
</dbReference>
<feature type="domain" description="HTH lysR-type" evidence="5">
    <location>
        <begin position="8"/>
        <end position="65"/>
    </location>
</feature>
<dbReference type="SUPFAM" id="SSF46785">
    <property type="entry name" value="Winged helix' DNA-binding domain"/>
    <property type="match status" value="1"/>
</dbReference>
<evidence type="ECO:0000256" key="4">
    <source>
        <dbReference type="ARBA" id="ARBA00023163"/>
    </source>
</evidence>
<dbReference type="EMBL" id="FXXQ01000001">
    <property type="protein sequence ID" value="SMX22363.1"/>
    <property type="molecule type" value="Genomic_DNA"/>
</dbReference>
<dbReference type="Pfam" id="PF00126">
    <property type="entry name" value="HTH_1"/>
    <property type="match status" value="1"/>
</dbReference>
<evidence type="ECO:0000256" key="3">
    <source>
        <dbReference type="ARBA" id="ARBA00023125"/>
    </source>
</evidence>
<dbReference type="PROSITE" id="PS50931">
    <property type="entry name" value="HTH_LYSR"/>
    <property type="match status" value="1"/>
</dbReference>
<reference evidence="6 7" key="1">
    <citation type="submission" date="2017-05" db="EMBL/GenBank/DDBJ databases">
        <authorList>
            <person name="Song R."/>
            <person name="Chenine A.L."/>
            <person name="Ruprecht R.M."/>
        </authorList>
    </citation>
    <scope>NUCLEOTIDE SEQUENCE [LARGE SCALE GENOMIC DNA]</scope>
    <source>
        <strain evidence="6 7">CECT 8489</strain>
    </source>
</reference>
<dbReference type="SUPFAM" id="SSF53850">
    <property type="entry name" value="Periplasmic binding protein-like II"/>
    <property type="match status" value="1"/>
</dbReference>
<dbReference type="InterPro" id="IPR000847">
    <property type="entry name" value="LysR_HTH_N"/>
</dbReference>
<evidence type="ECO:0000256" key="2">
    <source>
        <dbReference type="ARBA" id="ARBA00023015"/>
    </source>
</evidence>
<dbReference type="AlphaFoldDB" id="A0A238IWF4"/>
<accession>A0A238IWF4</accession>
<sequence length="312" mass="34066">MNWQAVDFDWNQVRAFLATLEEGSLSAAARALGLTQPTLGRQVAALEAHLEVTLFERAGRQLVPTPAALEVADHVRAMGEAATRLSLAASGQSQSVEGTIKITATELYSAYVLPEFVEILHASHPGILIDIVSTNSLSDLRRREADIAIRNAEPTDPDLIARKIKTETGGLFATSDFVAEHGPFDALSDLADTPLIGFGDTSQFLDTLKARGVPMTAANVVARSESHIVHWELARRGLGLGINGWDVGVKLPDMVPVLREALSFEFPVWLVAPRELRTNRRVRIVFDALATHLLAHKVETDTLKRRERSKSA</sequence>
<dbReference type="InterPro" id="IPR036390">
    <property type="entry name" value="WH_DNA-bd_sf"/>
</dbReference>
<dbReference type="RefSeq" id="WP_093972500.1">
    <property type="nucleotide sequence ID" value="NZ_FXXQ01000001.1"/>
</dbReference>
<dbReference type="Gene3D" id="1.10.10.10">
    <property type="entry name" value="Winged helix-like DNA-binding domain superfamily/Winged helix DNA-binding domain"/>
    <property type="match status" value="1"/>
</dbReference>
<dbReference type="GO" id="GO:0043565">
    <property type="term" value="F:sequence-specific DNA binding"/>
    <property type="evidence" value="ECO:0007669"/>
    <property type="project" value="TreeGrafter"/>
</dbReference>
<comment type="similarity">
    <text evidence="1">Belongs to the LysR transcriptional regulatory family.</text>
</comment>
<dbReference type="InterPro" id="IPR058163">
    <property type="entry name" value="LysR-type_TF_proteobact-type"/>
</dbReference>
<dbReference type="PANTHER" id="PTHR30537:SF3">
    <property type="entry name" value="TRANSCRIPTIONAL REGULATORY PROTEIN"/>
    <property type="match status" value="1"/>
</dbReference>
<dbReference type="InterPro" id="IPR036388">
    <property type="entry name" value="WH-like_DNA-bd_sf"/>
</dbReference>
<dbReference type="Pfam" id="PF03466">
    <property type="entry name" value="LysR_substrate"/>
    <property type="match status" value="1"/>
</dbReference>
<dbReference type="PRINTS" id="PR00039">
    <property type="entry name" value="HTHLYSR"/>
</dbReference>
<evidence type="ECO:0000256" key="1">
    <source>
        <dbReference type="ARBA" id="ARBA00009437"/>
    </source>
</evidence>
<gene>
    <name evidence="6" type="primary">dmlR_2</name>
    <name evidence="6" type="ORF">BOA8489_00457</name>
</gene>
<evidence type="ECO:0000313" key="6">
    <source>
        <dbReference type="EMBL" id="SMX22363.1"/>
    </source>
</evidence>
<dbReference type="PANTHER" id="PTHR30537">
    <property type="entry name" value="HTH-TYPE TRANSCRIPTIONAL REGULATOR"/>
    <property type="match status" value="1"/>
</dbReference>
<protein>
    <submittedName>
        <fullName evidence="6">HTH-type transcriptional regulator DmlR</fullName>
    </submittedName>
</protein>
<evidence type="ECO:0000313" key="7">
    <source>
        <dbReference type="Proteomes" id="UP000201838"/>
    </source>
</evidence>
<dbReference type="GO" id="GO:0003700">
    <property type="term" value="F:DNA-binding transcription factor activity"/>
    <property type="evidence" value="ECO:0007669"/>
    <property type="project" value="InterPro"/>
</dbReference>
<keyword evidence="4" id="KW-0804">Transcription</keyword>
<name>A0A238IWF4_9RHOB</name>